<evidence type="ECO:0000313" key="2">
    <source>
        <dbReference type="EMBL" id="TFK51514.1"/>
    </source>
</evidence>
<evidence type="ECO:0000256" key="1">
    <source>
        <dbReference type="SAM" id="SignalP"/>
    </source>
</evidence>
<dbReference type="EMBL" id="ML213511">
    <property type="protein sequence ID" value="TFK51514.1"/>
    <property type="molecule type" value="Genomic_DNA"/>
</dbReference>
<feature type="signal peptide" evidence="1">
    <location>
        <begin position="1"/>
        <end position="17"/>
    </location>
</feature>
<dbReference type="Proteomes" id="UP000305948">
    <property type="component" value="Unassembled WGS sequence"/>
</dbReference>
<evidence type="ECO:0000313" key="3">
    <source>
        <dbReference type="Proteomes" id="UP000305948"/>
    </source>
</evidence>
<keyword evidence="3" id="KW-1185">Reference proteome</keyword>
<reference evidence="2 3" key="1">
    <citation type="journal article" date="2019" name="Nat. Ecol. Evol.">
        <title>Megaphylogeny resolves global patterns of mushroom evolution.</title>
        <authorList>
            <person name="Varga T."/>
            <person name="Krizsan K."/>
            <person name="Foldi C."/>
            <person name="Dima B."/>
            <person name="Sanchez-Garcia M."/>
            <person name="Sanchez-Ramirez S."/>
            <person name="Szollosi G.J."/>
            <person name="Szarkandi J.G."/>
            <person name="Papp V."/>
            <person name="Albert L."/>
            <person name="Andreopoulos W."/>
            <person name="Angelini C."/>
            <person name="Antonin V."/>
            <person name="Barry K.W."/>
            <person name="Bougher N.L."/>
            <person name="Buchanan P."/>
            <person name="Buyck B."/>
            <person name="Bense V."/>
            <person name="Catcheside P."/>
            <person name="Chovatia M."/>
            <person name="Cooper J."/>
            <person name="Damon W."/>
            <person name="Desjardin D."/>
            <person name="Finy P."/>
            <person name="Geml J."/>
            <person name="Haridas S."/>
            <person name="Hughes K."/>
            <person name="Justo A."/>
            <person name="Karasinski D."/>
            <person name="Kautmanova I."/>
            <person name="Kiss B."/>
            <person name="Kocsube S."/>
            <person name="Kotiranta H."/>
            <person name="LaButti K.M."/>
            <person name="Lechner B.E."/>
            <person name="Liimatainen K."/>
            <person name="Lipzen A."/>
            <person name="Lukacs Z."/>
            <person name="Mihaltcheva S."/>
            <person name="Morgado L.N."/>
            <person name="Niskanen T."/>
            <person name="Noordeloos M.E."/>
            <person name="Ohm R.A."/>
            <person name="Ortiz-Santana B."/>
            <person name="Ovrebo C."/>
            <person name="Racz N."/>
            <person name="Riley R."/>
            <person name="Savchenko A."/>
            <person name="Shiryaev A."/>
            <person name="Soop K."/>
            <person name="Spirin V."/>
            <person name="Szebenyi C."/>
            <person name="Tomsovsky M."/>
            <person name="Tulloss R.E."/>
            <person name="Uehling J."/>
            <person name="Grigoriev I.V."/>
            <person name="Vagvolgyi C."/>
            <person name="Papp T."/>
            <person name="Martin F.M."/>
            <person name="Miettinen O."/>
            <person name="Hibbett D.S."/>
            <person name="Nagy L.G."/>
        </authorList>
    </citation>
    <scope>NUCLEOTIDE SEQUENCE [LARGE SCALE GENOMIC DNA]</scope>
    <source>
        <strain evidence="2 3">OMC1185</strain>
    </source>
</reference>
<sequence>MTTKLSSLCALLQSSRAAGHGHWPGDAPDCGEDRPRGLYFRTDSRDVVRCYPAQNDNQAFHLQSHMKEEEEGDVLEYCYVWRHGSGRFSS</sequence>
<proteinExistence type="predicted"/>
<dbReference type="AlphaFoldDB" id="A0A5C3N1K8"/>
<organism evidence="2 3">
    <name type="scientific">Heliocybe sulcata</name>
    <dbReference type="NCBI Taxonomy" id="5364"/>
    <lineage>
        <taxon>Eukaryota</taxon>
        <taxon>Fungi</taxon>
        <taxon>Dikarya</taxon>
        <taxon>Basidiomycota</taxon>
        <taxon>Agaricomycotina</taxon>
        <taxon>Agaricomycetes</taxon>
        <taxon>Gloeophyllales</taxon>
        <taxon>Gloeophyllaceae</taxon>
        <taxon>Heliocybe</taxon>
    </lineage>
</organism>
<gene>
    <name evidence="2" type="ORF">OE88DRAFT_1659559</name>
</gene>
<accession>A0A5C3N1K8</accession>
<name>A0A5C3N1K8_9AGAM</name>
<keyword evidence="1" id="KW-0732">Signal</keyword>
<protein>
    <submittedName>
        <fullName evidence="2">Uncharacterized protein</fullName>
    </submittedName>
</protein>
<feature type="chain" id="PRO_5022871701" evidence="1">
    <location>
        <begin position="18"/>
        <end position="90"/>
    </location>
</feature>